<dbReference type="Gene3D" id="3.30.60.20">
    <property type="match status" value="1"/>
</dbReference>
<dbReference type="GO" id="GO:0004797">
    <property type="term" value="F:thymidine kinase activity"/>
    <property type="evidence" value="ECO:0007669"/>
    <property type="project" value="UniProtKB-EC"/>
</dbReference>
<proteinExistence type="inferred from homology"/>
<keyword evidence="6" id="KW-0418">Kinase</keyword>
<evidence type="ECO:0000256" key="2">
    <source>
        <dbReference type="ARBA" id="ARBA00012118"/>
    </source>
</evidence>
<dbReference type="SUPFAM" id="SSF57716">
    <property type="entry name" value="Glucocorticoid receptor-like (DNA-binding domain)"/>
    <property type="match status" value="1"/>
</dbReference>
<protein>
    <recommendedName>
        <fullName evidence="2">thymidine kinase</fullName>
        <ecNumber evidence="2">2.7.1.21</ecNumber>
    </recommendedName>
</protein>
<dbReference type="PANTHER" id="PTHR11441:SF0">
    <property type="entry name" value="THYMIDINE KINASE, CYTOSOLIC"/>
    <property type="match status" value="1"/>
</dbReference>
<evidence type="ECO:0000256" key="5">
    <source>
        <dbReference type="ARBA" id="ARBA00022741"/>
    </source>
</evidence>
<evidence type="ECO:0000313" key="9">
    <source>
        <dbReference type="EMBL" id="CAG8491272.1"/>
    </source>
</evidence>
<evidence type="ECO:0000256" key="3">
    <source>
        <dbReference type="ARBA" id="ARBA00022634"/>
    </source>
</evidence>
<dbReference type="EMBL" id="CAJVPP010000535">
    <property type="protein sequence ID" value="CAG8491272.1"/>
    <property type="molecule type" value="Genomic_DNA"/>
</dbReference>
<dbReference type="InterPro" id="IPR001267">
    <property type="entry name" value="Thymidine_kinase"/>
</dbReference>
<keyword evidence="4" id="KW-0808">Transferase</keyword>
<dbReference type="PROSITE" id="PS00603">
    <property type="entry name" value="TK_CELLULAR_TYPE"/>
    <property type="match status" value="1"/>
</dbReference>
<accession>A0A9N8ZGP8</accession>
<dbReference type="AlphaFoldDB" id="A0A9N8ZGP8"/>
<organism evidence="9 10">
    <name type="scientific">Funneliformis mosseae</name>
    <name type="common">Endomycorrhizal fungus</name>
    <name type="synonym">Glomus mosseae</name>
    <dbReference type="NCBI Taxonomy" id="27381"/>
    <lineage>
        <taxon>Eukaryota</taxon>
        <taxon>Fungi</taxon>
        <taxon>Fungi incertae sedis</taxon>
        <taxon>Mucoromycota</taxon>
        <taxon>Glomeromycotina</taxon>
        <taxon>Glomeromycetes</taxon>
        <taxon>Glomerales</taxon>
        <taxon>Glomeraceae</taxon>
        <taxon>Funneliformis</taxon>
    </lineage>
</organism>
<evidence type="ECO:0000256" key="1">
    <source>
        <dbReference type="ARBA" id="ARBA00007587"/>
    </source>
</evidence>
<sequence>MDISDIINDHKDVETYYASDFLRNAQDIEAFPTGSDFEIDDKNIKKAKVDHFTVTRTTVPTATSPDTKYLGGGSPIQKYPFFGSIPAREYERKYQASQESRCKYRQNVIDNSRKAEFIRVKLMSKLTIITGPMFAGKTEELLRRINRCQISNNKYLLFKPSLDNRYSSADVVSHQKNKARAIVLQSSNEIDKYASQEKEQTIFFFDELQFFDEGISEKINFLLKRGFLVIGAGLDKNFRGEPFNEVMKSLLSLADEVIKLKAICQVCQGEASYTQRIISGQPAAFDSPLVLIGGQEGYEARCRQCYACPRS</sequence>
<dbReference type="Gene3D" id="3.40.50.300">
    <property type="entry name" value="P-loop containing nucleotide triphosphate hydrolases"/>
    <property type="match status" value="1"/>
</dbReference>
<comment type="caution">
    <text evidence="9">The sequence shown here is derived from an EMBL/GenBank/DDBJ whole genome shotgun (WGS) entry which is preliminary data.</text>
</comment>
<dbReference type="GO" id="GO:0005829">
    <property type="term" value="C:cytosol"/>
    <property type="evidence" value="ECO:0007669"/>
    <property type="project" value="TreeGrafter"/>
</dbReference>
<evidence type="ECO:0000256" key="7">
    <source>
        <dbReference type="ARBA" id="ARBA00022840"/>
    </source>
</evidence>
<name>A0A9N8ZGP8_FUNMO</name>
<dbReference type="InterPro" id="IPR020633">
    <property type="entry name" value="Thymidine_kinase_CS"/>
</dbReference>
<evidence type="ECO:0000313" key="10">
    <source>
        <dbReference type="Proteomes" id="UP000789375"/>
    </source>
</evidence>
<dbReference type="GO" id="GO:0005524">
    <property type="term" value="F:ATP binding"/>
    <property type="evidence" value="ECO:0007669"/>
    <property type="project" value="UniProtKB-KW"/>
</dbReference>
<gene>
    <name evidence="9" type="ORF">FMOSSE_LOCUS3549</name>
</gene>
<dbReference type="EC" id="2.7.1.21" evidence="2"/>
<evidence type="ECO:0000256" key="6">
    <source>
        <dbReference type="ARBA" id="ARBA00022777"/>
    </source>
</evidence>
<dbReference type="GO" id="GO:0071897">
    <property type="term" value="P:DNA biosynthetic process"/>
    <property type="evidence" value="ECO:0007669"/>
    <property type="project" value="UniProtKB-KW"/>
</dbReference>
<dbReference type="SUPFAM" id="SSF52540">
    <property type="entry name" value="P-loop containing nucleoside triphosphate hydrolases"/>
    <property type="match status" value="1"/>
</dbReference>
<reference evidence="9" key="1">
    <citation type="submission" date="2021-06" db="EMBL/GenBank/DDBJ databases">
        <authorList>
            <person name="Kallberg Y."/>
            <person name="Tangrot J."/>
            <person name="Rosling A."/>
        </authorList>
    </citation>
    <scope>NUCLEOTIDE SEQUENCE</scope>
    <source>
        <strain evidence="9">87-6 pot B 2015</strain>
    </source>
</reference>
<keyword evidence="3" id="KW-0237">DNA synthesis</keyword>
<dbReference type="PANTHER" id="PTHR11441">
    <property type="entry name" value="THYMIDINE KINASE"/>
    <property type="match status" value="1"/>
</dbReference>
<keyword evidence="7" id="KW-0067">ATP-binding</keyword>
<dbReference type="GO" id="GO:0046104">
    <property type="term" value="P:thymidine metabolic process"/>
    <property type="evidence" value="ECO:0007669"/>
    <property type="project" value="TreeGrafter"/>
</dbReference>
<evidence type="ECO:0000256" key="8">
    <source>
        <dbReference type="RuleBase" id="RU004165"/>
    </source>
</evidence>
<dbReference type="InterPro" id="IPR027417">
    <property type="entry name" value="P-loop_NTPase"/>
</dbReference>
<dbReference type="NCBIfam" id="NF003296">
    <property type="entry name" value="PRK04296.1-1"/>
    <property type="match status" value="1"/>
</dbReference>
<dbReference type="Proteomes" id="UP000789375">
    <property type="component" value="Unassembled WGS sequence"/>
</dbReference>
<comment type="similarity">
    <text evidence="1 8">Belongs to the thymidine kinase family.</text>
</comment>
<dbReference type="HAMAP" id="MF_00124">
    <property type="entry name" value="Thymidine_kinase"/>
    <property type="match status" value="1"/>
</dbReference>
<keyword evidence="5" id="KW-0547">Nucleotide-binding</keyword>
<dbReference type="Pfam" id="PF00265">
    <property type="entry name" value="TK"/>
    <property type="match status" value="1"/>
</dbReference>
<evidence type="ECO:0000256" key="4">
    <source>
        <dbReference type="ARBA" id="ARBA00022679"/>
    </source>
</evidence>
<keyword evidence="10" id="KW-1185">Reference proteome</keyword>